<dbReference type="SUPFAM" id="SSF51126">
    <property type="entry name" value="Pectin lyase-like"/>
    <property type="match status" value="2"/>
</dbReference>
<gene>
    <name evidence="1" type="ORF">LCGC14_1281160</name>
</gene>
<evidence type="ECO:0000313" key="1">
    <source>
        <dbReference type="EMBL" id="KKM86226.1"/>
    </source>
</evidence>
<name>A0A0F9LG91_9ZZZZ</name>
<organism evidence="1">
    <name type="scientific">marine sediment metagenome</name>
    <dbReference type="NCBI Taxonomy" id="412755"/>
    <lineage>
        <taxon>unclassified sequences</taxon>
        <taxon>metagenomes</taxon>
        <taxon>ecological metagenomes</taxon>
    </lineage>
</organism>
<accession>A0A0F9LG91</accession>
<sequence>MSPVTPTASFPTSVWDTFFGDRDDRSDYTPLGPEGGLAVCAEVEAIEKHLRPTADDLVIWVAPHGVAANATGAIVNPYATIAAALAAITSSKKIVALLPGTHVLSGVTVIPVAQTGVKIIGIGGASSVTITAITGNQAFSLTPGAQGAAYVLTIEGVTLNQFAAKKGLYIDDTAIDGSVTVNLKDVHMVMDSSGSSIDLLHAVNQTVTINCEDCTFTGPLTIDCINASDAFNFTRCVVTGGIASDAGAVAAAFTLKDSEVLHAGITGGHGSQTLTVVNCWTPLAPFDANDAAGSHTAAIKTENNVFVDANAVASLANGSIAAPYDTVQAGIAAMTATRKTLLILPGSYTLAGSTALPVATTGMKIIGVGGSSAVIIAGANANQAFSLTPGAQGGAFAITIEGITINQYAAKKGLYIDDTSIDGSVTVNLKDVHMVMDSSGDSVDLLHAVSGQLVILNFEDSTFTGPFAIDSANAGDRFNFTRCVLPNIVTDATDIASAFLFKYSTLASAGMSGGHSTQTIVVLYSLASDNTLVETGEFAGSHTETLIAPTT</sequence>
<reference evidence="1" key="1">
    <citation type="journal article" date="2015" name="Nature">
        <title>Complex archaea that bridge the gap between prokaryotes and eukaryotes.</title>
        <authorList>
            <person name="Spang A."/>
            <person name="Saw J.H."/>
            <person name="Jorgensen S.L."/>
            <person name="Zaremba-Niedzwiedzka K."/>
            <person name="Martijn J."/>
            <person name="Lind A.E."/>
            <person name="van Eijk R."/>
            <person name="Schleper C."/>
            <person name="Guy L."/>
            <person name="Ettema T.J."/>
        </authorList>
    </citation>
    <scope>NUCLEOTIDE SEQUENCE</scope>
</reference>
<dbReference type="InterPro" id="IPR011050">
    <property type="entry name" value="Pectin_lyase_fold/virulence"/>
</dbReference>
<comment type="caution">
    <text evidence="1">The sequence shown here is derived from an EMBL/GenBank/DDBJ whole genome shotgun (WGS) entry which is preliminary data.</text>
</comment>
<proteinExistence type="predicted"/>
<dbReference type="AlphaFoldDB" id="A0A0F9LG91"/>
<dbReference type="EMBL" id="LAZR01007289">
    <property type="protein sequence ID" value="KKM86226.1"/>
    <property type="molecule type" value="Genomic_DNA"/>
</dbReference>
<protein>
    <submittedName>
        <fullName evidence="1">Uncharacterized protein</fullName>
    </submittedName>
</protein>